<dbReference type="InterPro" id="IPR029065">
    <property type="entry name" value="Enolase_C-like"/>
</dbReference>
<dbReference type="Pfam" id="PF02746">
    <property type="entry name" value="MR_MLE_N"/>
    <property type="match status" value="1"/>
</dbReference>
<dbReference type="SMART" id="SM00922">
    <property type="entry name" value="MR_MLE"/>
    <property type="match status" value="1"/>
</dbReference>
<dbReference type="Pfam" id="PF13378">
    <property type="entry name" value="MR_MLE_C"/>
    <property type="match status" value="1"/>
</dbReference>
<keyword evidence="4" id="KW-1185">Reference proteome</keyword>
<organism evidence="3 4">
    <name type="scientific">Jannaschia ovalis</name>
    <dbReference type="NCBI Taxonomy" id="3038773"/>
    <lineage>
        <taxon>Bacteria</taxon>
        <taxon>Pseudomonadati</taxon>
        <taxon>Pseudomonadota</taxon>
        <taxon>Alphaproteobacteria</taxon>
        <taxon>Rhodobacterales</taxon>
        <taxon>Roseobacteraceae</taxon>
        <taxon>Jannaschia</taxon>
    </lineage>
</organism>
<keyword evidence="1" id="KW-0456">Lyase</keyword>
<feature type="domain" description="Mandelate racemase/muconate lactonizing enzyme C-terminal" evidence="2">
    <location>
        <begin position="153"/>
        <end position="241"/>
    </location>
</feature>
<dbReference type="SUPFAM" id="SSF54826">
    <property type="entry name" value="Enolase N-terminal domain-like"/>
    <property type="match status" value="1"/>
</dbReference>
<protein>
    <submittedName>
        <fullName evidence="3">Enolase C-terminal domain-like protein</fullName>
    </submittedName>
</protein>
<dbReference type="PANTHER" id="PTHR48080">
    <property type="entry name" value="D-GALACTONATE DEHYDRATASE-RELATED"/>
    <property type="match status" value="1"/>
</dbReference>
<dbReference type="EMBL" id="CP122537">
    <property type="protein sequence ID" value="WGH77291.1"/>
    <property type="molecule type" value="Genomic_DNA"/>
</dbReference>
<dbReference type="InterPro" id="IPR013341">
    <property type="entry name" value="Mandelate_racemase_N_dom"/>
</dbReference>
<accession>A0ABY8L7D8</accession>
<evidence type="ECO:0000313" key="3">
    <source>
        <dbReference type="EMBL" id="WGH77291.1"/>
    </source>
</evidence>
<dbReference type="Gene3D" id="3.30.390.10">
    <property type="entry name" value="Enolase-like, N-terminal domain"/>
    <property type="match status" value="1"/>
</dbReference>
<dbReference type="SUPFAM" id="SSF51604">
    <property type="entry name" value="Enolase C-terminal domain-like"/>
    <property type="match status" value="1"/>
</dbReference>
<proteinExistence type="predicted"/>
<evidence type="ECO:0000259" key="2">
    <source>
        <dbReference type="SMART" id="SM00922"/>
    </source>
</evidence>
<name>A0ABY8L7D8_9RHOB</name>
<dbReference type="RefSeq" id="WP_279963865.1">
    <property type="nucleotide sequence ID" value="NZ_CP122537.1"/>
</dbReference>
<dbReference type="InterPro" id="IPR034593">
    <property type="entry name" value="DgoD-like"/>
</dbReference>
<dbReference type="SFLD" id="SFLDS00001">
    <property type="entry name" value="Enolase"/>
    <property type="match status" value="1"/>
</dbReference>
<sequence>MTPLRIARVEGFAFRQPLTDPVATSFGIMRDRPAVFVRIEDAEGGFGWGEVFANWPAAGAEHRVRLLVQDVAPLLIRQAFDDPPALFRHLDAATRIRALQCGEPGPFAQVVAGLDIAAWDLAARRRGLPLARMLGATRDAIPCYASGIPIARAGAMVAAARAAGFPAAKVKVGFGPGEAAQVNRLLAEARIAIMADANQAWEADAAADFLDAVDGLAWLEEPVIATAPDAVWARLARRGTPLAGGENLAGAQFDAAIAAGHLSVIQPDVAKWGGITGCRAVGRAAVAAGRRYCPHFLGGGIGLAASAHLLAAVGGDGLLEVDVNPNALRDAFGGDYAGRWTVPDTPGLGIATLPEALAPFLTLHESA</sequence>
<dbReference type="InterPro" id="IPR036849">
    <property type="entry name" value="Enolase-like_C_sf"/>
</dbReference>
<dbReference type="Gene3D" id="3.20.20.120">
    <property type="entry name" value="Enolase-like C-terminal domain"/>
    <property type="match status" value="1"/>
</dbReference>
<evidence type="ECO:0000313" key="4">
    <source>
        <dbReference type="Proteomes" id="UP001243420"/>
    </source>
</evidence>
<reference evidence="3 4" key="1">
    <citation type="submission" date="2023-04" db="EMBL/GenBank/DDBJ databases">
        <title>Jannaschia ovalis sp. nov., a marine bacterium isolated from sea tidal flat.</title>
        <authorList>
            <person name="Kwon D.Y."/>
            <person name="Kim J.-J."/>
        </authorList>
    </citation>
    <scope>NUCLEOTIDE SEQUENCE [LARGE SCALE GENOMIC DNA]</scope>
    <source>
        <strain evidence="3 4">GRR-S6-38</strain>
    </source>
</reference>
<dbReference type="Proteomes" id="UP001243420">
    <property type="component" value="Chromosome"/>
</dbReference>
<dbReference type="InterPro" id="IPR013342">
    <property type="entry name" value="Mandelate_racemase_C"/>
</dbReference>
<evidence type="ECO:0000256" key="1">
    <source>
        <dbReference type="ARBA" id="ARBA00023239"/>
    </source>
</evidence>
<gene>
    <name evidence="3" type="ORF">P8627_09525</name>
</gene>
<dbReference type="PANTHER" id="PTHR48080:SF2">
    <property type="entry name" value="D-GALACTONATE DEHYDRATASE"/>
    <property type="match status" value="1"/>
</dbReference>
<dbReference type="InterPro" id="IPR029017">
    <property type="entry name" value="Enolase-like_N"/>
</dbReference>